<protein>
    <recommendedName>
        <fullName evidence="3">Leucine-rich repeat domain-containing protein</fullName>
    </recommendedName>
</protein>
<evidence type="ECO:0008006" key="3">
    <source>
        <dbReference type="Google" id="ProtNLM"/>
    </source>
</evidence>
<reference evidence="2" key="1">
    <citation type="submission" date="2017-09" db="EMBL/GenBank/DDBJ databases">
        <title>Depth-based differentiation of microbial function through sediment-hosted aquifers and enrichment of novel symbionts in the deep terrestrial subsurface.</title>
        <authorList>
            <person name="Probst A.J."/>
            <person name="Ladd B."/>
            <person name="Jarett J.K."/>
            <person name="Geller-Mcgrath D.E."/>
            <person name="Sieber C.M.K."/>
            <person name="Emerson J.B."/>
            <person name="Anantharaman K."/>
            <person name="Thomas B.C."/>
            <person name="Malmstrom R."/>
            <person name="Stieglmeier M."/>
            <person name="Klingl A."/>
            <person name="Woyke T."/>
            <person name="Ryan C.M."/>
            <person name="Banfield J.F."/>
        </authorList>
    </citation>
    <scope>NUCLEOTIDE SEQUENCE [LARGE SCALE GENOMIC DNA]</scope>
</reference>
<dbReference type="AlphaFoldDB" id="A0A2H0V5R3"/>
<organism evidence="1 2">
    <name type="scientific">Candidatus Falkowbacteria bacterium CG10_big_fil_rev_8_21_14_0_10_39_11</name>
    <dbReference type="NCBI Taxonomy" id="1974565"/>
    <lineage>
        <taxon>Bacteria</taxon>
        <taxon>Candidatus Falkowiibacteriota</taxon>
    </lineage>
</organism>
<gene>
    <name evidence="1" type="ORF">COT97_01725</name>
</gene>
<dbReference type="Proteomes" id="UP000229901">
    <property type="component" value="Unassembled WGS sequence"/>
</dbReference>
<sequence>MTVEILNLEKQVDAVSKFQFQDASRQERHNKLSIELMSIVENNTIAAIWDNAVLIVRVTQLLEAIMDLIEAERIETVWDRERCIEWAEEAGIENAESYVDNKFEIFDDHIEIEGDLLLIDSKTRELPVGLTTVGGDLDLYNSEVRELPAGLTTVGGTLDLYNSQIKVLPAGLTSIGGRLYLGKSQVQELPAGLTSIGGDVNLKDSQVRELPAGLTTIGGNLWLRGSQITDIPDNLVIQFDVWAKGCPQSLIDKLSKMKEKGNIKGRVITT</sequence>
<evidence type="ECO:0000313" key="2">
    <source>
        <dbReference type="Proteomes" id="UP000229901"/>
    </source>
</evidence>
<evidence type="ECO:0000313" key="1">
    <source>
        <dbReference type="EMBL" id="PIR94408.1"/>
    </source>
</evidence>
<proteinExistence type="predicted"/>
<dbReference type="InterPro" id="IPR032675">
    <property type="entry name" value="LRR_dom_sf"/>
</dbReference>
<name>A0A2H0V5R3_9BACT</name>
<comment type="caution">
    <text evidence="1">The sequence shown here is derived from an EMBL/GenBank/DDBJ whole genome shotgun (WGS) entry which is preliminary data.</text>
</comment>
<dbReference type="EMBL" id="PFAP01000007">
    <property type="protein sequence ID" value="PIR94408.1"/>
    <property type="molecule type" value="Genomic_DNA"/>
</dbReference>
<dbReference type="Gene3D" id="3.80.10.10">
    <property type="entry name" value="Ribonuclease Inhibitor"/>
    <property type="match status" value="1"/>
</dbReference>
<accession>A0A2H0V5R3</accession>